<feature type="region of interest" description="Disordered" evidence="1">
    <location>
        <begin position="249"/>
        <end position="313"/>
    </location>
</feature>
<gene>
    <name evidence="3" type="ORF">CYMTET_51493</name>
</gene>
<protein>
    <recommendedName>
        <fullName evidence="2">Methyltransferase type 11 domain-containing protein</fullName>
    </recommendedName>
</protein>
<proteinExistence type="predicted"/>
<reference evidence="3 4" key="1">
    <citation type="journal article" date="2015" name="Genome Biol. Evol.">
        <title>Comparative Genomics of a Bacterivorous Green Alga Reveals Evolutionary Causalities and Consequences of Phago-Mixotrophic Mode of Nutrition.</title>
        <authorList>
            <person name="Burns J.A."/>
            <person name="Paasch A."/>
            <person name="Narechania A."/>
            <person name="Kim E."/>
        </authorList>
    </citation>
    <scope>NUCLEOTIDE SEQUENCE [LARGE SCALE GENOMIC DNA]</scope>
    <source>
        <strain evidence="3 4">PLY_AMNH</strain>
    </source>
</reference>
<feature type="domain" description="Methyltransferase type 11" evidence="2">
    <location>
        <begin position="40"/>
        <end position="127"/>
    </location>
</feature>
<dbReference type="EMBL" id="LGRX02034193">
    <property type="protein sequence ID" value="KAK3238500.1"/>
    <property type="molecule type" value="Genomic_DNA"/>
</dbReference>
<evidence type="ECO:0000256" key="1">
    <source>
        <dbReference type="SAM" id="MobiDB-lite"/>
    </source>
</evidence>
<dbReference type="AlphaFoldDB" id="A0AAE0BM64"/>
<organism evidence="3 4">
    <name type="scientific">Cymbomonas tetramitiformis</name>
    <dbReference type="NCBI Taxonomy" id="36881"/>
    <lineage>
        <taxon>Eukaryota</taxon>
        <taxon>Viridiplantae</taxon>
        <taxon>Chlorophyta</taxon>
        <taxon>Pyramimonadophyceae</taxon>
        <taxon>Pyramimonadales</taxon>
        <taxon>Pyramimonadaceae</taxon>
        <taxon>Cymbomonas</taxon>
    </lineage>
</organism>
<dbReference type="Proteomes" id="UP001190700">
    <property type="component" value="Unassembled WGS sequence"/>
</dbReference>
<accession>A0AAE0BM64</accession>
<keyword evidence="4" id="KW-1185">Reference proteome</keyword>
<feature type="compositionally biased region" description="Basic and acidic residues" evidence="1">
    <location>
        <begin position="294"/>
        <end position="313"/>
    </location>
</feature>
<evidence type="ECO:0000313" key="3">
    <source>
        <dbReference type="EMBL" id="KAK3238500.1"/>
    </source>
</evidence>
<dbReference type="GO" id="GO:0008757">
    <property type="term" value="F:S-adenosylmethionine-dependent methyltransferase activity"/>
    <property type="evidence" value="ECO:0007669"/>
    <property type="project" value="InterPro"/>
</dbReference>
<name>A0AAE0BM64_9CHLO</name>
<evidence type="ECO:0000313" key="4">
    <source>
        <dbReference type="Proteomes" id="UP001190700"/>
    </source>
</evidence>
<evidence type="ECO:0000259" key="2">
    <source>
        <dbReference type="Pfam" id="PF08241"/>
    </source>
</evidence>
<sequence>MKAQAHLYNTKYHEDRGLKCSGCKHVPLIKRFYPRTRKVLDAGAGQCKVIHKLQDAGLMAYGVELSTSSLTEYCEDLVESGKVKQGPLQAIPFQDDEFDLVFTSEVLEHVPEDDVDAAVAELVRVSKGHIFGTISLRRSKMDPEPPEQPRVHLTVRSRQWWDKAFAKYGCVPNQFVLRRAQRRMRRLTDNVRRGCVLKKPKGQECWKDGEIEPWYFAYICKGAYYNIPPTEQNFSDQVNEKSTFARKENSDYTHRSSLVSRGGRAGRIDQERPSVTPQAGWSVKGDYNGQNIYGEREDPPKVGGRDQYKKPCH</sequence>
<dbReference type="SUPFAM" id="SSF53335">
    <property type="entry name" value="S-adenosyl-L-methionine-dependent methyltransferases"/>
    <property type="match status" value="1"/>
</dbReference>
<dbReference type="InterPro" id="IPR029063">
    <property type="entry name" value="SAM-dependent_MTases_sf"/>
</dbReference>
<comment type="caution">
    <text evidence="3">The sequence shown here is derived from an EMBL/GenBank/DDBJ whole genome shotgun (WGS) entry which is preliminary data.</text>
</comment>
<dbReference type="Pfam" id="PF08241">
    <property type="entry name" value="Methyltransf_11"/>
    <property type="match status" value="1"/>
</dbReference>
<dbReference type="InterPro" id="IPR013216">
    <property type="entry name" value="Methyltransf_11"/>
</dbReference>
<dbReference type="Gene3D" id="3.40.50.150">
    <property type="entry name" value="Vaccinia Virus protein VP39"/>
    <property type="match status" value="1"/>
</dbReference>